<dbReference type="InterPro" id="IPR016024">
    <property type="entry name" value="ARM-type_fold"/>
</dbReference>
<protein>
    <submittedName>
        <fullName evidence="1">HEAT repeat domain-containing protein</fullName>
    </submittedName>
</protein>
<name>A0A927BDN1_9BACT</name>
<evidence type="ECO:0000313" key="1">
    <source>
        <dbReference type="EMBL" id="MBD2768907.1"/>
    </source>
</evidence>
<comment type="caution">
    <text evidence="1">The sequence shown here is derived from an EMBL/GenBank/DDBJ whole genome shotgun (WGS) entry which is preliminary data.</text>
</comment>
<organism evidence="1 2">
    <name type="scientific">Hymenobacter montanus</name>
    <dbReference type="NCBI Taxonomy" id="2771359"/>
    <lineage>
        <taxon>Bacteria</taxon>
        <taxon>Pseudomonadati</taxon>
        <taxon>Bacteroidota</taxon>
        <taxon>Cytophagia</taxon>
        <taxon>Cytophagales</taxon>
        <taxon>Hymenobacteraceae</taxon>
        <taxon>Hymenobacter</taxon>
    </lineage>
</organism>
<dbReference type="InterPro" id="IPR011989">
    <property type="entry name" value="ARM-like"/>
</dbReference>
<evidence type="ECO:0000313" key="2">
    <source>
        <dbReference type="Proteomes" id="UP000612233"/>
    </source>
</evidence>
<keyword evidence="2" id="KW-1185">Reference proteome</keyword>
<dbReference type="SUPFAM" id="SSF48371">
    <property type="entry name" value="ARM repeat"/>
    <property type="match status" value="1"/>
</dbReference>
<dbReference type="Proteomes" id="UP000612233">
    <property type="component" value="Unassembled WGS sequence"/>
</dbReference>
<sequence>MAYPPGLILSDKAENMNCEKVIAGILGMLDVDYESPAQMNELVNKCSTMLSQLAEECSETLLQFGQDLLERSNESEDMKYKFQLILKSLAQRHQPGALELNIAALLSRNIRDKEAYIDLIETFKSSRAIPALIHAIKTDNSVGEDEGLVRYKAIEALCSVGTKEVASIIIPYVKDSVYRVRGAAINFLRKFDISEAAPVIAEWLSQEENPTNLEYCIAALVHWKQTGSLPELREILTSGWIYNDKDLQRSVSEGILALEAINKGL</sequence>
<dbReference type="Pfam" id="PF13646">
    <property type="entry name" value="HEAT_2"/>
    <property type="match status" value="1"/>
</dbReference>
<dbReference type="RefSeq" id="WP_191005714.1">
    <property type="nucleotide sequence ID" value="NZ_JACXAD010000014.1"/>
</dbReference>
<dbReference type="Gene3D" id="1.25.10.10">
    <property type="entry name" value="Leucine-rich Repeat Variant"/>
    <property type="match status" value="1"/>
</dbReference>
<gene>
    <name evidence="1" type="ORF">IC235_13515</name>
</gene>
<proteinExistence type="predicted"/>
<accession>A0A927BDN1</accession>
<dbReference type="AlphaFoldDB" id="A0A927BDN1"/>
<dbReference type="EMBL" id="JACXAD010000014">
    <property type="protein sequence ID" value="MBD2768907.1"/>
    <property type="molecule type" value="Genomic_DNA"/>
</dbReference>
<reference evidence="1" key="1">
    <citation type="submission" date="2020-09" db="EMBL/GenBank/DDBJ databases">
        <authorList>
            <person name="Kim M.K."/>
        </authorList>
    </citation>
    <scope>NUCLEOTIDE SEQUENCE</scope>
    <source>
        <strain evidence="1">BT664</strain>
    </source>
</reference>